<proteinExistence type="predicted"/>
<dbReference type="EMBL" id="MU863636">
    <property type="protein sequence ID" value="KAK4101195.1"/>
    <property type="molecule type" value="Genomic_DNA"/>
</dbReference>
<dbReference type="PANTHER" id="PTHR47785">
    <property type="entry name" value="ZN(II)2CYS6 TRANSCRIPTION FACTOR (EUROFUNG)-RELATED-RELATED"/>
    <property type="match status" value="1"/>
</dbReference>
<feature type="region of interest" description="Disordered" evidence="2">
    <location>
        <begin position="157"/>
        <end position="206"/>
    </location>
</feature>
<dbReference type="PROSITE" id="PS50048">
    <property type="entry name" value="ZN2_CY6_FUNGAL_2"/>
    <property type="match status" value="1"/>
</dbReference>
<dbReference type="PANTHER" id="PTHR47785:SF4">
    <property type="entry name" value="ZN(II)2CYS6 TRANSCRIPTION FACTOR (EUROFUNG)"/>
    <property type="match status" value="1"/>
</dbReference>
<feature type="compositionally biased region" description="Low complexity" evidence="2">
    <location>
        <begin position="488"/>
        <end position="499"/>
    </location>
</feature>
<dbReference type="CDD" id="cd00067">
    <property type="entry name" value="GAL4"/>
    <property type="match status" value="1"/>
</dbReference>
<feature type="region of interest" description="Disordered" evidence="2">
    <location>
        <begin position="462"/>
        <end position="500"/>
    </location>
</feature>
<feature type="region of interest" description="Disordered" evidence="2">
    <location>
        <begin position="1"/>
        <end position="54"/>
    </location>
</feature>
<feature type="region of interest" description="Disordered" evidence="2">
    <location>
        <begin position="399"/>
        <end position="418"/>
    </location>
</feature>
<feature type="compositionally biased region" description="Polar residues" evidence="2">
    <location>
        <begin position="190"/>
        <end position="199"/>
    </location>
</feature>
<dbReference type="GO" id="GO:0008270">
    <property type="term" value="F:zinc ion binding"/>
    <property type="evidence" value="ECO:0007669"/>
    <property type="project" value="InterPro"/>
</dbReference>
<dbReference type="SUPFAM" id="SSF57701">
    <property type="entry name" value="Zn2/Cys6 DNA-binding domain"/>
    <property type="match status" value="1"/>
</dbReference>
<keyword evidence="1" id="KW-0539">Nucleus</keyword>
<accession>A0AAN6Q3S7</accession>
<reference evidence="4" key="1">
    <citation type="journal article" date="2023" name="Mol. Phylogenet. Evol.">
        <title>Genome-scale phylogeny and comparative genomics of the fungal order Sordariales.</title>
        <authorList>
            <person name="Hensen N."/>
            <person name="Bonometti L."/>
            <person name="Westerberg I."/>
            <person name="Brannstrom I.O."/>
            <person name="Guillou S."/>
            <person name="Cros-Aarteil S."/>
            <person name="Calhoun S."/>
            <person name="Haridas S."/>
            <person name="Kuo A."/>
            <person name="Mondo S."/>
            <person name="Pangilinan J."/>
            <person name="Riley R."/>
            <person name="LaButti K."/>
            <person name="Andreopoulos B."/>
            <person name="Lipzen A."/>
            <person name="Chen C."/>
            <person name="Yan M."/>
            <person name="Daum C."/>
            <person name="Ng V."/>
            <person name="Clum A."/>
            <person name="Steindorff A."/>
            <person name="Ohm R.A."/>
            <person name="Martin F."/>
            <person name="Silar P."/>
            <person name="Natvig D.O."/>
            <person name="Lalanne C."/>
            <person name="Gautier V."/>
            <person name="Ament-Velasquez S.L."/>
            <person name="Kruys A."/>
            <person name="Hutchinson M.I."/>
            <person name="Powell A.J."/>
            <person name="Barry K."/>
            <person name="Miller A.N."/>
            <person name="Grigoriev I.V."/>
            <person name="Debuchy R."/>
            <person name="Gladieux P."/>
            <person name="Hiltunen Thoren M."/>
            <person name="Johannesson H."/>
        </authorList>
    </citation>
    <scope>NUCLEOTIDE SEQUENCE</scope>
    <source>
        <strain evidence="4">CBS 757.83</strain>
    </source>
</reference>
<dbReference type="SMART" id="SM00066">
    <property type="entry name" value="GAL4"/>
    <property type="match status" value="1"/>
</dbReference>
<dbReference type="Pfam" id="PF00172">
    <property type="entry name" value="Zn_clus"/>
    <property type="match status" value="1"/>
</dbReference>
<comment type="caution">
    <text evidence="4">The sequence shown here is derived from an EMBL/GenBank/DDBJ whole genome shotgun (WGS) entry which is preliminary data.</text>
</comment>
<dbReference type="GO" id="GO:0000981">
    <property type="term" value="F:DNA-binding transcription factor activity, RNA polymerase II-specific"/>
    <property type="evidence" value="ECO:0007669"/>
    <property type="project" value="InterPro"/>
</dbReference>
<dbReference type="InterPro" id="IPR036864">
    <property type="entry name" value="Zn2-C6_fun-type_DNA-bd_sf"/>
</dbReference>
<keyword evidence="5" id="KW-1185">Reference proteome</keyword>
<dbReference type="Proteomes" id="UP001305647">
    <property type="component" value="Unassembled WGS sequence"/>
</dbReference>
<evidence type="ECO:0000256" key="2">
    <source>
        <dbReference type="SAM" id="MobiDB-lite"/>
    </source>
</evidence>
<evidence type="ECO:0000259" key="3">
    <source>
        <dbReference type="PROSITE" id="PS50048"/>
    </source>
</evidence>
<dbReference type="Gene3D" id="4.10.240.10">
    <property type="entry name" value="Zn(2)-C6 fungal-type DNA-binding domain"/>
    <property type="match status" value="1"/>
</dbReference>
<dbReference type="PROSITE" id="PS00463">
    <property type="entry name" value="ZN2_CY6_FUNGAL_1"/>
    <property type="match status" value="1"/>
</dbReference>
<dbReference type="InterPro" id="IPR053181">
    <property type="entry name" value="EcdB-like_regulator"/>
</dbReference>
<organism evidence="4 5">
    <name type="scientific">Parathielavia hyrcaniae</name>
    <dbReference type="NCBI Taxonomy" id="113614"/>
    <lineage>
        <taxon>Eukaryota</taxon>
        <taxon>Fungi</taxon>
        <taxon>Dikarya</taxon>
        <taxon>Ascomycota</taxon>
        <taxon>Pezizomycotina</taxon>
        <taxon>Sordariomycetes</taxon>
        <taxon>Sordariomycetidae</taxon>
        <taxon>Sordariales</taxon>
        <taxon>Chaetomiaceae</taxon>
        <taxon>Parathielavia</taxon>
    </lineage>
</organism>
<sequence length="891" mass="98129">MTLVTAHSAVTPPQPPPPHSQPYGEDGQHLSFDNGPHSRQPGYQPPTPLRYPQPSDCLPQCTWYGEPPYPIQVATAKGKHKAQRASKACDMCRKLKVKCDEFNPCKSCLEKGVECKYREAVPTKHRQMADILDILSELQRKFDAFGQRISQLERTVVRNRSSADAPAQDEDEQPESAESATPAAKDGDSLSPTYGTPGTQAPIDSPEGRAITHCMEEEKEVKPGPVVQPGVPSIPHNHTAIAAFLLKWRPISVLVRGILAAENVKFVDEFPIRQEEERGLLRVWGRGEGLESSPRVDEADKEAIRDAGAIEMVQEDVFDASAAPSPADCWGGISGSPDPIDDKTVIGVQTPDFSESLVWKYVKSFQNNIQNMHPLIIPVELDAMNLGRQSGDDTIAKFDATSKRPRAPESPAVSPKSAKPMFQRSINNALVLLVLALGKILPVTRPPYGSLLARNGYPASPIPASSPSQPSYPHSAGVPLTKEVEQHPGPGSSVRGGSPKRNLDVIPGLDYFAYATDILGGQLAGASLRHIHAYLLAGLYHGQLGRAGYALRVRMSLDRFRKLQQDMHLNQTAVTEKADNQLFFAYWTCLQLESDIIAELPLPQTHILDYADMMPYPNIHVAQQFGFNERVLESCLAQLYLRKRLNDIHGMLYNPEDPQPLPGGNVIEYIQETLDMCFVITYRPFVCQILEHNFQKTMANESPMPASDFHTGVSVPAIGPEAGSTEEVPRQMIEYAVKGVRALIESTRAFHGLKEKRFIITNVFLTAHAQWGNLVTLSAVFRDPTLQGVVEEQVLKELFSRTIAFFRIIAHPTSALHIDLRILEGLERDLWGQPNYGVASDHPTGSSFSSSARGRHSPIPPIAPVPLRPPMPLVVALNQTAAGMQRAHQVE</sequence>
<reference evidence="4" key="2">
    <citation type="submission" date="2023-05" db="EMBL/GenBank/DDBJ databases">
        <authorList>
            <consortium name="Lawrence Berkeley National Laboratory"/>
            <person name="Steindorff A."/>
            <person name="Hensen N."/>
            <person name="Bonometti L."/>
            <person name="Westerberg I."/>
            <person name="Brannstrom I.O."/>
            <person name="Guillou S."/>
            <person name="Cros-Aarteil S."/>
            <person name="Calhoun S."/>
            <person name="Haridas S."/>
            <person name="Kuo A."/>
            <person name="Mondo S."/>
            <person name="Pangilinan J."/>
            <person name="Riley R."/>
            <person name="Labutti K."/>
            <person name="Andreopoulos B."/>
            <person name="Lipzen A."/>
            <person name="Chen C."/>
            <person name="Yanf M."/>
            <person name="Daum C."/>
            <person name="Ng V."/>
            <person name="Clum A."/>
            <person name="Ohm R."/>
            <person name="Martin F."/>
            <person name="Silar P."/>
            <person name="Natvig D."/>
            <person name="Lalanne C."/>
            <person name="Gautier V."/>
            <person name="Ament-Velasquez S.L."/>
            <person name="Kruys A."/>
            <person name="Hutchinson M.I."/>
            <person name="Powell A.J."/>
            <person name="Barry K."/>
            <person name="Miller A.N."/>
            <person name="Grigoriev I.V."/>
            <person name="Debuchy R."/>
            <person name="Gladieux P."/>
            <person name="Thoren M.H."/>
            <person name="Johannesson H."/>
        </authorList>
    </citation>
    <scope>NUCLEOTIDE SEQUENCE</scope>
    <source>
        <strain evidence="4">CBS 757.83</strain>
    </source>
</reference>
<feature type="domain" description="Zn(2)-C6 fungal-type" evidence="3">
    <location>
        <begin position="88"/>
        <end position="117"/>
    </location>
</feature>
<protein>
    <recommendedName>
        <fullName evidence="3">Zn(2)-C6 fungal-type domain-containing protein</fullName>
    </recommendedName>
</protein>
<feature type="compositionally biased region" description="Low complexity" evidence="2">
    <location>
        <begin position="462"/>
        <end position="476"/>
    </location>
</feature>
<dbReference type="AlphaFoldDB" id="A0AAN6Q3S7"/>
<evidence type="ECO:0000313" key="5">
    <source>
        <dbReference type="Proteomes" id="UP001305647"/>
    </source>
</evidence>
<evidence type="ECO:0000313" key="4">
    <source>
        <dbReference type="EMBL" id="KAK4101195.1"/>
    </source>
</evidence>
<evidence type="ECO:0000256" key="1">
    <source>
        <dbReference type="ARBA" id="ARBA00023242"/>
    </source>
</evidence>
<name>A0AAN6Q3S7_9PEZI</name>
<gene>
    <name evidence="4" type="ORF">N658DRAFT_516071</name>
</gene>
<dbReference type="InterPro" id="IPR001138">
    <property type="entry name" value="Zn2Cys6_DnaBD"/>
</dbReference>